<evidence type="ECO:0000313" key="4">
    <source>
        <dbReference type="Proteomes" id="UP000274756"/>
    </source>
</evidence>
<dbReference type="EMBL" id="UYYG01001150">
    <property type="protein sequence ID" value="VDN54563.1"/>
    <property type="molecule type" value="Genomic_DNA"/>
</dbReference>
<reference evidence="5" key="1">
    <citation type="submission" date="2017-02" db="UniProtKB">
        <authorList>
            <consortium name="WormBaseParasite"/>
        </authorList>
    </citation>
    <scope>IDENTIFICATION</scope>
</reference>
<gene>
    <name evidence="2" type="ORF">DME_LOCUS4536</name>
</gene>
<dbReference type="WBParaSite" id="DME_0000017601-mRNA-1">
    <property type="protein sequence ID" value="DME_0000017601-mRNA-1"/>
    <property type="gene ID" value="DME_0000017601"/>
</dbReference>
<dbReference type="Proteomes" id="UP000038040">
    <property type="component" value="Unplaced"/>
</dbReference>
<dbReference type="AlphaFoldDB" id="A0A0N4U0T4"/>
<proteinExistence type="predicted"/>
<evidence type="ECO:0000313" key="2">
    <source>
        <dbReference type="EMBL" id="VDN54563.1"/>
    </source>
</evidence>
<keyword evidence="4" id="KW-1185">Reference proteome</keyword>
<organism evidence="3 5">
    <name type="scientific">Dracunculus medinensis</name>
    <name type="common">Guinea worm</name>
    <dbReference type="NCBI Taxonomy" id="318479"/>
    <lineage>
        <taxon>Eukaryota</taxon>
        <taxon>Metazoa</taxon>
        <taxon>Ecdysozoa</taxon>
        <taxon>Nematoda</taxon>
        <taxon>Chromadorea</taxon>
        <taxon>Rhabditida</taxon>
        <taxon>Spirurina</taxon>
        <taxon>Dracunculoidea</taxon>
        <taxon>Dracunculidae</taxon>
        <taxon>Dracunculus</taxon>
    </lineage>
</organism>
<evidence type="ECO:0000313" key="5">
    <source>
        <dbReference type="WBParaSite" id="DME_0000017601-mRNA-1"/>
    </source>
</evidence>
<feature type="compositionally biased region" description="Low complexity" evidence="1">
    <location>
        <begin position="7"/>
        <end position="17"/>
    </location>
</feature>
<name>A0A0N4U0T4_DRAME</name>
<sequence length="168" mass="18131">MILRHLLTTNNSSNLLSPKDHENRNDSQNGYIITTTENTVNHQSTTSGIFHETSTSRLVNNSTLPATLTVALTAAAATVGVNVPTYAPYSQRTTTNTIQSANTSVAVSNEQQQCDDSSIHNALISMVIPQHHHNPSTAMSVAQQTIHSTSAHASINDNVKNSVSFFFI</sequence>
<dbReference type="Proteomes" id="UP000274756">
    <property type="component" value="Unassembled WGS sequence"/>
</dbReference>
<evidence type="ECO:0000256" key="1">
    <source>
        <dbReference type="SAM" id="MobiDB-lite"/>
    </source>
</evidence>
<protein>
    <submittedName>
        <fullName evidence="2 5">Uncharacterized protein</fullName>
    </submittedName>
</protein>
<accession>A0A0N4U0T4</accession>
<feature type="region of interest" description="Disordered" evidence="1">
    <location>
        <begin position="7"/>
        <end position="28"/>
    </location>
</feature>
<evidence type="ECO:0000313" key="3">
    <source>
        <dbReference type="Proteomes" id="UP000038040"/>
    </source>
</evidence>
<reference evidence="2 4" key="2">
    <citation type="submission" date="2018-11" db="EMBL/GenBank/DDBJ databases">
        <authorList>
            <consortium name="Pathogen Informatics"/>
        </authorList>
    </citation>
    <scope>NUCLEOTIDE SEQUENCE [LARGE SCALE GENOMIC DNA]</scope>
</reference>